<feature type="compositionally biased region" description="Gly residues" evidence="11">
    <location>
        <begin position="230"/>
        <end position="242"/>
    </location>
</feature>
<reference evidence="14" key="1">
    <citation type="submission" date="2025-08" db="UniProtKB">
        <authorList>
            <consortium name="RefSeq"/>
        </authorList>
    </citation>
    <scope>IDENTIFICATION</scope>
</reference>
<keyword evidence="13" id="KW-1185">Reference proteome</keyword>
<dbReference type="CDD" id="cd00084">
    <property type="entry name" value="HMG-box_SF"/>
    <property type="match status" value="1"/>
</dbReference>
<dbReference type="FunFam" id="3.30.40.10:FF:000001">
    <property type="entry name" value="chromodomain-helicase-DNA-binding protein 3 isoform X1"/>
    <property type="match status" value="1"/>
</dbReference>
<keyword evidence="9" id="KW-0539">Nucleus</keyword>
<dbReference type="PROSITE" id="PS01359">
    <property type="entry name" value="ZF_PHD_1"/>
    <property type="match status" value="1"/>
</dbReference>
<evidence type="ECO:0000313" key="14">
    <source>
        <dbReference type="RefSeq" id="XP_026687178.1"/>
    </source>
</evidence>
<dbReference type="PaxDb" id="121845-A0A3Q0JJ66"/>
<dbReference type="STRING" id="121845.A0A3Q0JJ66"/>
<evidence type="ECO:0000256" key="6">
    <source>
        <dbReference type="ARBA" id="ARBA00023015"/>
    </source>
</evidence>
<dbReference type="CDD" id="cd15531">
    <property type="entry name" value="PHD1_CHD_II"/>
    <property type="match status" value="1"/>
</dbReference>
<accession>A0A3Q0JJ66</accession>
<evidence type="ECO:0000256" key="11">
    <source>
        <dbReference type="SAM" id="MobiDB-lite"/>
    </source>
</evidence>
<dbReference type="GO" id="GO:0008270">
    <property type="term" value="F:zinc ion binding"/>
    <property type="evidence" value="ECO:0007669"/>
    <property type="project" value="UniProtKB-KW"/>
</dbReference>
<dbReference type="InterPro" id="IPR011011">
    <property type="entry name" value="Znf_FYVE_PHD"/>
</dbReference>
<feature type="region of interest" description="Disordered" evidence="11">
    <location>
        <begin position="72"/>
        <end position="114"/>
    </location>
</feature>
<keyword evidence="6" id="KW-0805">Transcription regulation</keyword>
<dbReference type="Pfam" id="PF08073">
    <property type="entry name" value="CHDNT"/>
    <property type="match status" value="1"/>
</dbReference>
<keyword evidence="3" id="KW-0479">Metal-binding</keyword>
<dbReference type="InterPro" id="IPR019787">
    <property type="entry name" value="Znf_PHD-finger"/>
</dbReference>
<dbReference type="InterPro" id="IPR013083">
    <property type="entry name" value="Znf_RING/FYVE/PHD"/>
</dbReference>
<feature type="domain" description="PHD-type" evidence="12">
    <location>
        <begin position="320"/>
        <end position="367"/>
    </location>
</feature>
<evidence type="ECO:0000259" key="12">
    <source>
        <dbReference type="PROSITE" id="PS50016"/>
    </source>
</evidence>
<evidence type="ECO:0000256" key="8">
    <source>
        <dbReference type="ARBA" id="ARBA00023163"/>
    </source>
</evidence>
<evidence type="ECO:0000256" key="1">
    <source>
        <dbReference type="ARBA" id="ARBA00004123"/>
    </source>
</evidence>
<gene>
    <name evidence="14" type="primary">LOC113465366</name>
</gene>
<dbReference type="InterPro" id="IPR001965">
    <property type="entry name" value="Znf_PHD"/>
</dbReference>
<evidence type="ECO:0000256" key="7">
    <source>
        <dbReference type="ARBA" id="ARBA00023125"/>
    </source>
</evidence>
<keyword evidence="8" id="KW-0804">Transcription</keyword>
<feature type="domain" description="PHD-type" evidence="12">
    <location>
        <begin position="384"/>
        <end position="433"/>
    </location>
</feature>
<dbReference type="GO" id="GO:0005634">
    <property type="term" value="C:nucleus"/>
    <property type="evidence" value="ECO:0007669"/>
    <property type="project" value="UniProtKB-SubCell"/>
</dbReference>
<evidence type="ECO:0000256" key="5">
    <source>
        <dbReference type="ARBA" id="ARBA00022833"/>
    </source>
</evidence>
<organism evidence="13 14">
    <name type="scientific">Diaphorina citri</name>
    <name type="common">Asian citrus psyllid</name>
    <dbReference type="NCBI Taxonomy" id="121845"/>
    <lineage>
        <taxon>Eukaryota</taxon>
        <taxon>Metazoa</taxon>
        <taxon>Ecdysozoa</taxon>
        <taxon>Arthropoda</taxon>
        <taxon>Hexapoda</taxon>
        <taxon>Insecta</taxon>
        <taxon>Pterygota</taxon>
        <taxon>Neoptera</taxon>
        <taxon>Paraneoptera</taxon>
        <taxon>Hemiptera</taxon>
        <taxon>Sternorrhyncha</taxon>
        <taxon>Psylloidea</taxon>
        <taxon>Psyllidae</taxon>
        <taxon>Diaphorininae</taxon>
        <taxon>Diaphorina</taxon>
    </lineage>
</organism>
<keyword evidence="2" id="KW-0597">Phosphoprotein</keyword>
<evidence type="ECO:0000256" key="9">
    <source>
        <dbReference type="ARBA" id="ARBA00023242"/>
    </source>
</evidence>
<keyword evidence="7" id="KW-0238">DNA-binding</keyword>
<evidence type="ECO:0000256" key="10">
    <source>
        <dbReference type="PROSITE-ProRule" id="PRU00146"/>
    </source>
</evidence>
<dbReference type="Pfam" id="PF00628">
    <property type="entry name" value="PHD"/>
    <property type="match status" value="2"/>
</dbReference>
<keyword evidence="5" id="KW-0862">Zinc</keyword>
<evidence type="ECO:0000256" key="4">
    <source>
        <dbReference type="ARBA" id="ARBA00022771"/>
    </source>
</evidence>
<dbReference type="SMART" id="SM00249">
    <property type="entry name" value="PHD"/>
    <property type="match status" value="2"/>
</dbReference>
<comment type="subcellular location">
    <subcellularLocation>
        <location evidence="1">Nucleus</location>
    </subcellularLocation>
</comment>
<dbReference type="Proteomes" id="UP000079169">
    <property type="component" value="Unplaced"/>
</dbReference>
<dbReference type="InterPro" id="IPR012958">
    <property type="entry name" value="CHD_N"/>
</dbReference>
<name>A0A3Q0JJ66_DIACI</name>
<sequence>MPTVDEVCATFGLNNVVVNYTPDEYAALTTYKLFQQHVRPLLAKDNPRVPMGKMMMLVAAKWREFSAQNPHLREEEDGAGSTGGAGGGDEEYAAATPPPATTKSGRSRSSKHSNIKEKYWKTCEEIAYQPNSRLIKTTTEWTFKFFILDTYISLIIDSNGLDIAFKLASSIIDMGSEKKPNNRRSRGGGRKKGSMGKKAGASTSKVPTLKIKLGKRKQASSDEDGEEGGGRPSRGAGGGGGGSDRDSDAEFEQMLADAEDISKDKDSDDDDDDDGESGGKSKRRPVRGAAARGKKKKKSTGRASKAADDDDDEDLQTEHQDYCEVCQQGGEIILCDTCPRAYHLCCLDPELDETPEGKWSCPRCVSDGPPETASPPAEEVKEKEVLCAKCKSPGDQFLLCETCNGSYHPHCLPDPIEGELPTSGWKCPKCSCPPLPGKVNTRSISSTTAQVLHEEDEQRL</sequence>
<feature type="compositionally biased region" description="Basic residues" evidence="11">
    <location>
        <begin position="280"/>
        <end position="300"/>
    </location>
</feature>
<dbReference type="PANTHER" id="PTHR24102">
    <property type="entry name" value="PHD FINGER PROTEIN"/>
    <property type="match status" value="1"/>
</dbReference>
<dbReference type="AlphaFoldDB" id="A0A3Q0JJ66"/>
<keyword evidence="4 10" id="KW-0863">Zinc-finger</keyword>
<evidence type="ECO:0000256" key="2">
    <source>
        <dbReference type="ARBA" id="ARBA00022553"/>
    </source>
</evidence>
<dbReference type="Gene3D" id="3.30.40.10">
    <property type="entry name" value="Zinc/RING finger domain, C3HC4 (zinc finger)"/>
    <property type="match status" value="2"/>
</dbReference>
<feature type="compositionally biased region" description="Low complexity" evidence="11">
    <location>
        <begin position="196"/>
        <end position="205"/>
    </location>
</feature>
<dbReference type="KEGG" id="dci:113465366"/>
<feature type="compositionally biased region" description="Basic residues" evidence="11">
    <location>
        <begin position="181"/>
        <end position="195"/>
    </location>
</feature>
<dbReference type="InterPro" id="IPR019786">
    <property type="entry name" value="Zinc_finger_PHD-type_CS"/>
</dbReference>
<proteinExistence type="predicted"/>
<evidence type="ECO:0000313" key="13">
    <source>
        <dbReference type="Proteomes" id="UP000079169"/>
    </source>
</evidence>
<feature type="region of interest" description="Disordered" evidence="11">
    <location>
        <begin position="175"/>
        <end position="315"/>
    </location>
</feature>
<dbReference type="GO" id="GO:0003677">
    <property type="term" value="F:DNA binding"/>
    <property type="evidence" value="ECO:0007669"/>
    <property type="project" value="UniProtKB-KW"/>
</dbReference>
<dbReference type="RefSeq" id="XP_026687178.1">
    <property type="nucleotide sequence ID" value="XM_026831377.1"/>
</dbReference>
<feature type="compositionally biased region" description="Acidic residues" evidence="11">
    <location>
        <begin position="267"/>
        <end position="276"/>
    </location>
</feature>
<dbReference type="PROSITE" id="PS50016">
    <property type="entry name" value="ZF_PHD_2"/>
    <property type="match status" value="2"/>
</dbReference>
<dbReference type="GeneID" id="113465366"/>
<evidence type="ECO:0000256" key="3">
    <source>
        <dbReference type="ARBA" id="ARBA00022723"/>
    </source>
</evidence>
<protein>
    <submittedName>
        <fullName evidence="14">Chromodomain-helicase-DNA-binding protein Mi-2 homolog</fullName>
    </submittedName>
</protein>
<dbReference type="SUPFAM" id="SSF57903">
    <property type="entry name" value="FYVE/PHD zinc finger"/>
    <property type="match status" value="2"/>
</dbReference>
<dbReference type="PANTHER" id="PTHR24102:SF28">
    <property type="entry name" value="PHD-TYPE DOMAIN-CONTAINING PROTEIN"/>
    <property type="match status" value="1"/>
</dbReference>